<organism evidence="2 3">
    <name type="scientific">Iphiclides podalirius</name>
    <name type="common">scarce swallowtail</name>
    <dbReference type="NCBI Taxonomy" id="110791"/>
    <lineage>
        <taxon>Eukaryota</taxon>
        <taxon>Metazoa</taxon>
        <taxon>Ecdysozoa</taxon>
        <taxon>Arthropoda</taxon>
        <taxon>Hexapoda</taxon>
        <taxon>Insecta</taxon>
        <taxon>Pterygota</taxon>
        <taxon>Neoptera</taxon>
        <taxon>Endopterygota</taxon>
        <taxon>Lepidoptera</taxon>
        <taxon>Glossata</taxon>
        <taxon>Ditrysia</taxon>
        <taxon>Papilionoidea</taxon>
        <taxon>Papilionidae</taxon>
        <taxon>Papilioninae</taxon>
        <taxon>Iphiclides</taxon>
    </lineage>
</organism>
<reference evidence="2" key="1">
    <citation type="submission" date="2022-03" db="EMBL/GenBank/DDBJ databases">
        <authorList>
            <person name="Martin H S."/>
        </authorList>
    </citation>
    <scope>NUCLEOTIDE SEQUENCE</scope>
</reference>
<accession>A0ABN8IMS9</accession>
<evidence type="ECO:0000313" key="2">
    <source>
        <dbReference type="EMBL" id="CAH2056318.1"/>
    </source>
</evidence>
<keyword evidence="3" id="KW-1185">Reference proteome</keyword>
<dbReference type="EMBL" id="OW152835">
    <property type="protein sequence ID" value="CAH2056318.1"/>
    <property type="molecule type" value="Genomic_DNA"/>
</dbReference>
<feature type="non-terminal residue" evidence="2">
    <location>
        <position position="1"/>
    </location>
</feature>
<evidence type="ECO:0000313" key="3">
    <source>
        <dbReference type="Proteomes" id="UP000837857"/>
    </source>
</evidence>
<name>A0ABN8IMS9_9NEOP</name>
<protein>
    <submittedName>
        <fullName evidence="2">Uncharacterized protein</fullName>
    </submittedName>
</protein>
<gene>
    <name evidence="2" type="ORF">IPOD504_LOCUS9554</name>
</gene>
<evidence type="ECO:0000256" key="1">
    <source>
        <dbReference type="SAM" id="SignalP"/>
    </source>
</evidence>
<feature type="chain" id="PRO_5046531771" evidence="1">
    <location>
        <begin position="20"/>
        <end position="112"/>
    </location>
</feature>
<keyword evidence="1" id="KW-0732">Signal</keyword>
<sequence length="112" mass="11279">MNFFTLFFLVAVAFEAALGEYIRSCGPSVVAPPIVAPSCCAADVVFSTPAIAAPAIIQSNSVASSLADTLSLLTVSSLLAEKLPLAGTVVANVPVTAGCGCGYGYGPYGYVL</sequence>
<proteinExistence type="predicted"/>
<feature type="signal peptide" evidence="1">
    <location>
        <begin position="1"/>
        <end position="19"/>
    </location>
</feature>
<dbReference type="Proteomes" id="UP000837857">
    <property type="component" value="Chromosome 23"/>
</dbReference>